<dbReference type="InterPro" id="IPR003675">
    <property type="entry name" value="Rce1/LyrA-like_dom"/>
</dbReference>
<dbReference type="EMBL" id="JAFHKR010000039">
    <property type="protein sequence ID" value="MBN3555795.1"/>
    <property type="molecule type" value="Genomic_DNA"/>
</dbReference>
<feature type="domain" description="CAAX prenyl protease 2/Lysostaphin resistance protein A-like" evidence="2">
    <location>
        <begin position="2"/>
        <end position="92"/>
    </location>
</feature>
<sequence length="102" mass="11540">MLVLQLAVLALGEEIAWRAFFQNQLSKYIPIIPTIILTSIIFSLGHFAVGNAVVVSYDIFFIFINSVIYGVIFYKTNNAWISAISHFIANVFSIILISFFIF</sequence>
<reference evidence="3 4" key="1">
    <citation type="submission" date="2021-01" db="EMBL/GenBank/DDBJ databases">
        <title>Genome Sequencing of Type Strains.</title>
        <authorList>
            <person name="Lemaire J.F."/>
            <person name="Inderbitzin P."/>
            <person name="Collins S.B."/>
            <person name="Wespe N."/>
            <person name="Knight-Connoni V."/>
        </authorList>
    </citation>
    <scope>NUCLEOTIDE SEQUENCE [LARGE SCALE GENOMIC DNA]</scope>
    <source>
        <strain evidence="3 4">DSM 23009</strain>
    </source>
</reference>
<keyword evidence="3" id="KW-0378">Hydrolase</keyword>
<feature type="transmembrane region" description="Helical" evidence="1">
    <location>
        <begin position="80"/>
        <end position="101"/>
    </location>
</feature>
<keyword evidence="3" id="KW-0645">Protease</keyword>
<evidence type="ECO:0000259" key="2">
    <source>
        <dbReference type="Pfam" id="PF02517"/>
    </source>
</evidence>
<keyword evidence="4" id="KW-1185">Reference proteome</keyword>
<keyword evidence="1" id="KW-0812">Transmembrane</keyword>
<comment type="caution">
    <text evidence="3">The sequence shown here is derived from an EMBL/GenBank/DDBJ whole genome shotgun (WGS) entry which is preliminary data.</text>
</comment>
<accession>A0ABS2ZSF4</accession>
<gene>
    <name evidence="3" type="ORF">JYA63_16070</name>
</gene>
<keyword evidence="1" id="KW-0472">Membrane</keyword>
<proteinExistence type="predicted"/>
<keyword evidence="1" id="KW-1133">Transmembrane helix</keyword>
<dbReference type="GO" id="GO:0008237">
    <property type="term" value="F:metallopeptidase activity"/>
    <property type="evidence" value="ECO:0007669"/>
    <property type="project" value="UniProtKB-KW"/>
</dbReference>
<organism evidence="3 4">
    <name type="scientific">Fictibacillus nanhaiensis</name>
    <dbReference type="NCBI Taxonomy" id="742169"/>
    <lineage>
        <taxon>Bacteria</taxon>
        <taxon>Bacillati</taxon>
        <taxon>Bacillota</taxon>
        <taxon>Bacilli</taxon>
        <taxon>Bacillales</taxon>
        <taxon>Fictibacillaceae</taxon>
        <taxon>Fictibacillus</taxon>
    </lineage>
</organism>
<dbReference type="Proteomes" id="UP001296923">
    <property type="component" value="Unassembled WGS sequence"/>
</dbReference>
<dbReference type="Pfam" id="PF02517">
    <property type="entry name" value="Rce1-like"/>
    <property type="match status" value="1"/>
</dbReference>
<evidence type="ECO:0000313" key="3">
    <source>
        <dbReference type="EMBL" id="MBN3555795.1"/>
    </source>
</evidence>
<feature type="transmembrane region" description="Helical" evidence="1">
    <location>
        <begin position="55"/>
        <end position="74"/>
    </location>
</feature>
<protein>
    <submittedName>
        <fullName evidence="3">CPBP family intramembrane metalloprotease</fullName>
    </submittedName>
</protein>
<feature type="transmembrane region" description="Helical" evidence="1">
    <location>
        <begin position="28"/>
        <end position="48"/>
    </location>
</feature>
<name>A0ABS2ZSF4_9BACL</name>
<evidence type="ECO:0000313" key="4">
    <source>
        <dbReference type="Proteomes" id="UP001296923"/>
    </source>
</evidence>
<keyword evidence="3" id="KW-0482">Metalloprotease</keyword>
<evidence type="ECO:0000256" key="1">
    <source>
        <dbReference type="SAM" id="Phobius"/>
    </source>
</evidence>